<protein>
    <submittedName>
        <fullName evidence="1">Uncharacterized protein</fullName>
    </submittedName>
</protein>
<keyword evidence="2" id="KW-1185">Reference proteome</keyword>
<name>A0A197K5N7_9FUNG</name>
<evidence type="ECO:0000313" key="1">
    <source>
        <dbReference type="EMBL" id="OAQ31764.1"/>
    </source>
</evidence>
<dbReference type="Proteomes" id="UP000078512">
    <property type="component" value="Unassembled WGS sequence"/>
</dbReference>
<dbReference type="AlphaFoldDB" id="A0A197K5N7"/>
<gene>
    <name evidence="1" type="ORF">K457DRAFT_1817670</name>
</gene>
<dbReference type="EMBL" id="KV442028">
    <property type="protein sequence ID" value="OAQ31764.1"/>
    <property type="molecule type" value="Genomic_DNA"/>
</dbReference>
<proteinExistence type="predicted"/>
<accession>A0A197K5N7</accession>
<evidence type="ECO:0000313" key="2">
    <source>
        <dbReference type="Proteomes" id="UP000078512"/>
    </source>
</evidence>
<organism evidence="1 2">
    <name type="scientific">Linnemannia elongata AG-77</name>
    <dbReference type="NCBI Taxonomy" id="1314771"/>
    <lineage>
        <taxon>Eukaryota</taxon>
        <taxon>Fungi</taxon>
        <taxon>Fungi incertae sedis</taxon>
        <taxon>Mucoromycota</taxon>
        <taxon>Mortierellomycotina</taxon>
        <taxon>Mortierellomycetes</taxon>
        <taxon>Mortierellales</taxon>
        <taxon>Mortierellaceae</taxon>
        <taxon>Linnemannia</taxon>
    </lineage>
</organism>
<reference evidence="1 2" key="1">
    <citation type="submission" date="2016-05" db="EMBL/GenBank/DDBJ databases">
        <title>Genome sequencing reveals origins of a unique bacterial endosymbiosis in the earliest lineages of terrestrial Fungi.</title>
        <authorList>
            <consortium name="DOE Joint Genome Institute"/>
            <person name="Uehling J."/>
            <person name="Gryganskyi A."/>
            <person name="Hameed K."/>
            <person name="Tschaplinski T."/>
            <person name="Misztal P."/>
            <person name="Wu S."/>
            <person name="Desiro A."/>
            <person name="Vande Pol N."/>
            <person name="Du Z.-Y."/>
            <person name="Zienkiewicz A."/>
            <person name="Zienkiewicz K."/>
            <person name="Morin E."/>
            <person name="Tisserant E."/>
            <person name="Splivallo R."/>
            <person name="Hainaut M."/>
            <person name="Henrissat B."/>
            <person name="Ohm R."/>
            <person name="Kuo A."/>
            <person name="Yan J."/>
            <person name="Lipzen A."/>
            <person name="Nolan M."/>
            <person name="Labutti K."/>
            <person name="Barry K."/>
            <person name="Goldstein A."/>
            <person name="Labbe J."/>
            <person name="Schadt C."/>
            <person name="Tuskan G."/>
            <person name="Grigoriev I."/>
            <person name="Martin F."/>
            <person name="Vilgalys R."/>
            <person name="Bonito G."/>
        </authorList>
    </citation>
    <scope>NUCLEOTIDE SEQUENCE [LARGE SCALE GENOMIC DNA]</scope>
    <source>
        <strain evidence="1 2">AG-77</strain>
    </source>
</reference>
<sequence>MLPQNNAQLALELTKENRPGSVRSFVLIISKNGATVPFVPLPSAKDCPLSDRYTECCLWRGNGRISVRCRPLLPMIMVLGIRLWTLACNNLIRSRGISVEVLKLTRNIRVKEHITSDRAFIDFQLRVSKSTQLVVHSRNQINYIRIPGDILFTPVDPPTNDELDK</sequence>